<evidence type="ECO:0000256" key="4">
    <source>
        <dbReference type="ARBA" id="ARBA00022989"/>
    </source>
</evidence>
<evidence type="ECO:0000256" key="5">
    <source>
        <dbReference type="ARBA" id="ARBA00023136"/>
    </source>
</evidence>
<dbReference type="PANTHER" id="PTHR43791:SF54">
    <property type="entry name" value="MAJOR FACILITATOR SUPERFAMILY (MFS) PROFILE DOMAIN-CONTAINING PROTEIN-RELATED"/>
    <property type="match status" value="1"/>
</dbReference>
<evidence type="ECO:0000313" key="8">
    <source>
        <dbReference type="Proteomes" id="UP000235786"/>
    </source>
</evidence>
<name>A0A2J6RHM7_HYAVF</name>
<keyword evidence="8" id="KW-1185">Reference proteome</keyword>
<evidence type="ECO:0000256" key="2">
    <source>
        <dbReference type="ARBA" id="ARBA00022448"/>
    </source>
</evidence>
<feature type="transmembrane region" description="Helical" evidence="6">
    <location>
        <begin position="273"/>
        <end position="289"/>
    </location>
</feature>
<feature type="transmembrane region" description="Helical" evidence="6">
    <location>
        <begin position="64"/>
        <end position="86"/>
    </location>
</feature>
<evidence type="ECO:0000256" key="1">
    <source>
        <dbReference type="ARBA" id="ARBA00004141"/>
    </source>
</evidence>
<dbReference type="GO" id="GO:0022857">
    <property type="term" value="F:transmembrane transporter activity"/>
    <property type="evidence" value="ECO:0007669"/>
    <property type="project" value="InterPro"/>
</dbReference>
<feature type="transmembrane region" description="Helical" evidence="6">
    <location>
        <begin position="336"/>
        <end position="355"/>
    </location>
</feature>
<feature type="transmembrane region" description="Helical" evidence="6">
    <location>
        <begin position="122"/>
        <end position="139"/>
    </location>
</feature>
<keyword evidence="4 6" id="KW-1133">Transmembrane helix</keyword>
<dbReference type="Proteomes" id="UP000235786">
    <property type="component" value="Unassembled WGS sequence"/>
</dbReference>
<feature type="transmembrane region" description="Helical" evidence="6">
    <location>
        <begin position="151"/>
        <end position="173"/>
    </location>
</feature>
<dbReference type="EMBL" id="KZ613948">
    <property type="protein sequence ID" value="PMD38011.1"/>
    <property type="molecule type" value="Genomic_DNA"/>
</dbReference>
<feature type="transmembrane region" description="Helical" evidence="6">
    <location>
        <begin position="92"/>
        <end position="110"/>
    </location>
</feature>
<evidence type="ECO:0000256" key="6">
    <source>
        <dbReference type="SAM" id="Phobius"/>
    </source>
</evidence>
<comment type="subcellular location">
    <subcellularLocation>
        <location evidence="1">Membrane</location>
        <topology evidence="1">Multi-pass membrane protein</topology>
    </subcellularLocation>
</comment>
<sequence>MSDVAKSSMQNMDEKMAIQDSDDVSDPFGLLYLVCFLDRTNIANAKLAGLEKGLSMPSNGYNTALWIFYIPFVLAELPSNMIMSLPYIKPNLWLGGQCFILGILAMYQGLTHSYGGLLGIRFLMGVSGSCFSGLLAYALQGLDGKGGLSGWRWIFVVEGLLTIFFSVFIFIFLKGEDKTKLLARLDADKGEEKASSEVSWMKMIFDYKIWLMTFLFFCADLSAGSMSSFNPTIVSQLGWISRRAQVMTIPIWIVGIVGALASSLMSGKVNKRWPFILPAIVISVIGWTIHYNQVQPPAVRYFAQFPISFGTFVAMPLYIGLLTANLRGRAHQSMGTALQLGLGNCANFISSNIFISKQAPRYPAGFGTGLGITILSFPLMLLVMVLFWRHNGTIEKRLADGEALDDQADYKYVF</sequence>
<dbReference type="InterPro" id="IPR036259">
    <property type="entry name" value="MFS_trans_sf"/>
</dbReference>
<keyword evidence="2" id="KW-0813">Transport</keyword>
<feature type="transmembrane region" description="Helical" evidence="6">
    <location>
        <begin position="249"/>
        <end position="266"/>
    </location>
</feature>
<protein>
    <submittedName>
        <fullName evidence="7">MFS general substrate transporter</fullName>
    </submittedName>
</protein>
<accession>A0A2J6RHM7</accession>
<keyword evidence="5 6" id="KW-0472">Membrane</keyword>
<proteinExistence type="predicted"/>
<dbReference type="AlphaFoldDB" id="A0A2J6RHM7"/>
<dbReference type="PANTHER" id="PTHR43791">
    <property type="entry name" value="PERMEASE-RELATED"/>
    <property type="match status" value="1"/>
</dbReference>
<feature type="transmembrane region" description="Helical" evidence="6">
    <location>
        <begin position="367"/>
        <end position="388"/>
    </location>
</feature>
<dbReference type="OrthoDB" id="310895at2759"/>
<dbReference type="Gene3D" id="1.20.1250.20">
    <property type="entry name" value="MFS general substrate transporter like domains"/>
    <property type="match status" value="1"/>
</dbReference>
<feature type="transmembrane region" description="Helical" evidence="6">
    <location>
        <begin position="209"/>
        <end position="229"/>
    </location>
</feature>
<dbReference type="SUPFAM" id="SSF103473">
    <property type="entry name" value="MFS general substrate transporter"/>
    <property type="match status" value="1"/>
</dbReference>
<reference evidence="7 8" key="1">
    <citation type="submission" date="2016-04" db="EMBL/GenBank/DDBJ databases">
        <title>A degradative enzymes factory behind the ericoid mycorrhizal symbiosis.</title>
        <authorList>
            <consortium name="DOE Joint Genome Institute"/>
            <person name="Martino E."/>
            <person name="Morin E."/>
            <person name="Grelet G."/>
            <person name="Kuo A."/>
            <person name="Kohler A."/>
            <person name="Daghino S."/>
            <person name="Barry K."/>
            <person name="Choi C."/>
            <person name="Cichocki N."/>
            <person name="Clum A."/>
            <person name="Copeland A."/>
            <person name="Hainaut M."/>
            <person name="Haridas S."/>
            <person name="Labutti K."/>
            <person name="Lindquist E."/>
            <person name="Lipzen A."/>
            <person name="Khouja H.-R."/>
            <person name="Murat C."/>
            <person name="Ohm R."/>
            <person name="Olson A."/>
            <person name="Spatafora J."/>
            <person name="Veneault-Fourrey C."/>
            <person name="Henrissat B."/>
            <person name="Grigoriev I."/>
            <person name="Martin F."/>
            <person name="Perotto S."/>
        </authorList>
    </citation>
    <scope>NUCLEOTIDE SEQUENCE [LARGE SCALE GENOMIC DNA]</scope>
    <source>
        <strain evidence="7 8">F</strain>
    </source>
</reference>
<evidence type="ECO:0000313" key="7">
    <source>
        <dbReference type="EMBL" id="PMD38011.1"/>
    </source>
</evidence>
<evidence type="ECO:0000256" key="3">
    <source>
        <dbReference type="ARBA" id="ARBA00022692"/>
    </source>
</evidence>
<keyword evidence="3 6" id="KW-0812">Transmembrane</keyword>
<dbReference type="InterPro" id="IPR011701">
    <property type="entry name" value="MFS"/>
</dbReference>
<feature type="transmembrane region" description="Helical" evidence="6">
    <location>
        <begin position="301"/>
        <end position="324"/>
    </location>
</feature>
<gene>
    <name evidence="7" type="ORF">L207DRAFT_555444</name>
</gene>
<organism evidence="7 8">
    <name type="scientific">Hyaloscypha variabilis (strain UAMH 11265 / GT02V1 / F)</name>
    <name type="common">Meliniomyces variabilis</name>
    <dbReference type="NCBI Taxonomy" id="1149755"/>
    <lineage>
        <taxon>Eukaryota</taxon>
        <taxon>Fungi</taxon>
        <taxon>Dikarya</taxon>
        <taxon>Ascomycota</taxon>
        <taxon>Pezizomycotina</taxon>
        <taxon>Leotiomycetes</taxon>
        <taxon>Helotiales</taxon>
        <taxon>Hyaloscyphaceae</taxon>
        <taxon>Hyaloscypha</taxon>
        <taxon>Hyaloscypha variabilis</taxon>
    </lineage>
</organism>
<dbReference type="GO" id="GO:0016020">
    <property type="term" value="C:membrane"/>
    <property type="evidence" value="ECO:0007669"/>
    <property type="project" value="UniProtKB-SubCell"/>
</dbReference>
<dbReference type="Pfam" id="PF07690">
    <property type="entry name" value="MFS_1"/>
    <property type="match status" value="1"/>
</dbReference>